<gene>
    <name evidence="3" type="ORF">COK05_24505</name>
</gene>
<protein>
    <submittedName>
        <fullName evidence="3">Transcriptional regulator</fullName>
    </submittedName>
</protein>
<dbReference type="Pfam" id="PF01381">
    <property type="entry name" value="HTH_3"/>
    <property type="match status" value="1"/>
</dbReference>
<evidence type="ECO:0000256" key="1">
    <source>
        <dbReference type="ARBA" id="ARBA00023125"/>
    </source>
</evidence>
<dbReference type="PROSITE" id="PS50943">
    <property type="entry name" value="HTH_CROC1"/>
    <property type="match status" value="1"/>
</dbReference>
<dbReference type="AlphaFoldDB" id="A0A2B2LDB1"/>
<name>A0A2B2LDB1_BACCE</name>
<proteinExistence type="predicted"/>
<dbReference type="Proteomes" id="UP000224386">
    <property type="component" value="Unassembled WGS sequence"/>
</dbReference>
<feature type="domain" description="HTH cro/C1-type" evidence="2">
    <location>
        <begin position="9"/>
        <end position="63"/>
    </location>
</feature>
<dbReference type="CDD" id="cd00093">
    <property type="entry name" value="HTH_XRE"/>
    <property type="match status" value="1"/>
</dbReference>
<dbReference type="InterPro" id="IPR010982">
    <property type="entry name" value="Lambda_DNA-bd_dom_sf"/>
</dbReference>
<keyword evidence="1" id="KW-0238">DNA-binding</keyword>
<dbReference type="GO" id="GO:0003677">
    <property type="term" value="F:DNA binding"/>
    <property type="evidence" value="ECO:0007669"/>
    <property type="project" value="UniProtKB-KW"/>
</dbReference>
<dbReference type="RefSeq" id="WP_097981750.1">
    <property type="nucleotide sequence ID" value="NZ_NVAP01000049.1"/>
</dbReference>
<evidence type="ECO:0000313" key="3">
    <source>
        <dbReference type="EMBL" id="PFQ42814.1"/>
    </source>
</evidence>
<dbReference type="InterPro" id="IPR001387">
    <property type="entry name" value="Cro/C1-type_HTH"/>
</dbReference>
<accession>A0A2B2LDB1</accession>
<dbReference type="EMBL" id="NVAP01000049">
    <property type="protein sequence ID" value="PFQ42814.1"/>
    <property type="molecule type" value="Genomic_DNA"/>
</dbReference>
<dbReference type="Gene3D" id="1.10.260.40">
    <property type="entry name" value="lambda repressor-like DNA-binding domains"/>
    <property type="match status" value="1"/>
</dbReference>
<dbReference type="SMART" id="SM00530">
    <property type="entry name" value="HTH_XRE"/>
    <property type="match status" value="1"/>
</dbReference>
<reference evidence="3 4" key="1">
    <citation type="submission" date="2017-09" db="EMBL/GenBank/DDBJ databases">
        <title>Large-scale bioinformatics analysis of Bacillus genomes uncovers conserved roles of natural products in bacterial physiology.</title>
        <authorList>
            <consortium name="Agbiome Team Llc"/>
            <person name="Bleich R.M."/>
            <person name="Grubbs K.J."/>
            <person name="Santa Maria K.C."/>
            <person name="Allen S.E."/>
            <person name="Farag S."/>
            <person name="Shank E.A."/>
            <person name="Bowers A."/>
        </authorList>
    </citation>
    <scope>NUCLEOTIDE SEQUENCE [LARGE SCALE GENOMIC DNA]</scope>
    <source>
        <strain evidence="3 4">AFS070861</strain>
    </source>
</reference>
<sequence length="115" mass="13365">MKNTVGQNIQRLRKAYGLTQEQLSEKTRITRGQLKNWETDRYEPDLGSLKILASFFNVTTDTLLGFENEQNDPLLDLLLSDIQKDYSKLDGREQGQYARHIAVYSDMLLRNKDLL</sequence>
<comment type="caution">
    <text evidence="3">The sequence shown here is derived from an EMBL/GenBank/DDBJ whole genome shotgun (WGS) entry which is preliminary data.</text>
</comment>
<dbReference type="SUPFAM" id="SSF47413">
    <property type="entry name" value="lambda repressor-like DNA-binding domains"/>
    <property type="match status" value="1"/>
</dbReference>
<dbReference type="PANTHER" id="PTHR46558">
    <property type="entry name" value="TRACRIPTIONAL REGULATORY PROTEIN-RELATED-RELATED"/>
    <property type="match status" value="1"/>
</dbReference>
<organism evidence="3 4">
    <name type="scientific">Bacillus cereus</name>
    <dbReference type="NCBI Taxonomy" id="1396"/>
    <lineage>
        <taxon>Bacteria</taxon>
        <taxon>Bacillati</taxon>
        <taxon>Bacillota</taxon>
        <taxon>Bacilli</taxon>
        <taxon>Bacillales</taxon>
        <taxon>Bacillaceae</taxon>
        <taxon>Bacillus</taxon>
        <taxon>Bacillus cereus group</taxon>
    </lineage>
</organism>
<evidence type="ECO:0000259" key="2">
    <source>
        <dbReference type="PROSITE" id="PS50943"/>
    </source>
</evidence>
<dbReference type="PANTHER" id="PTHR46558:SF11">
    <property type="entry name" value="HTH-TYPE TRANSCRIPTIONAL REGULATOR XRE"/>
    <property type="match status" value="1"/>
</dbReference>
<evidence type="ECO:0000313" key="4">
    <source>
        <dbReference type="Proteomes" id="UP000224386"/>
    </source>
</evidence>